<dbReference type="InterPro" id="IPR036188">
    <property type="entry name" value="FAD/NAD-bd_sf"/>
</dbReference>
<protein>
    <submittedName>
        <fullName evidence="3">Monoamine oxidase</fullName>
    </submittedName>
</protein>
<comment type="similarity">
    <text evidence="1">Belongs to the flavin monoamine oxidase family.</text>
</comment>
<dbReference type="Gene3D" id="3.50.50.60">
    <property type="entry name" value="FAD/NAD(P)-binding domain"/>
    <property type="match status" value="2"/>
</dbReference>
<dbReference type="STRING" id="28094.SAMN06295900_103214"/>
<dbReference type="Pfam" id="PF13450">
    <property type="entry name" value="NAD_binding_8"/>
    <property type="match status" value="1"/>
</dbReference>
<dbReference type="Pfam" id="PF01593">
    <property type="entry name" value="Amino_oxidase"/>
    <property type="match status" value="1"/>
</dbReference>
<evidence type="ECO:0000313" key="4">
    <source>
        <dbReference type="Proteomes" id="UP000192911"/>
    </source>
</evidence>
<dbReference type="GO" id="GO:0016491">
    <property type="term" value="F:oxidoreductase activity"/>
    <property type="evidence" value="ECO:0007669"/>
    <property type="project" value="InterPro"/>
</dbReference>
<reference evidence="4" key="1">
    <citation type="submission" date="2017-04" db="EMBL/GenBank/DDBJ databases">
        <authorList>
            <person name="Varghese N."/>
            <person name="Submissions S."/>
        </authorList>
    </citation>
    <scope>NUCLEOTIDE SEQUENCE [LARGE SCALE GENOMIC DNA]</scope>
    <source>
        <strain evidence="4">Ballard 720</strain>
    </source>
</reference>
<dbReference type="AlphaFoldDB" id="A0A1X7DID3"/>
<dbReference type="PANTHER" id="PTHR43563:SF14">
    <property type="entry name" value="AMINE OXIDASE"/>
    <property type="match status" value="1"/>
</dbReference>
<keyword evidence="4" id="KW-1185">Reference proteome</keyword>
<dbReference type="OrthoDB" id="3972913at2"/>
<evidence type="ECO:0000313" key="3">
    <source>
        <dbReference type="EMBL" id="SMF15544.1"/>
    </source>
</evidence>
<dbReference type="EMBL" id="FXAH01000003">
    <property type="protein sequence ID" value="SMF15544.1"/>
    <property type="molecule type" value="Genomic_DNA"/>
</dbReference>
<feature type="domain" description="Amine oxidase" evidence="2">
    <location>
        <begin position="122"/>
        <end position="363"/>
    </location>
</feature>
<evidence type="ECO:0000259" key="2">
    <source>
        <dbReference type="Pfam" id="PF01593"/>
    </source>
</evidence>
<dbReference type="SUPFAM" id="SSF51905">
    <property type="entry name" value="FAD/NAD(P)-binding domain"/>
    <property type="match status" value="1"/>
</dbReference>
<dbReference type="PANTHER" id="PTHR43563">
    <property type="entry name" value="AMINE OXIDASE"/>
    <property type="match status" value="1"/>
</dbReference>
<evidence type="ECO:0000256" key="1">
    <source>
        <dbReference type="ARBA" id="ARBA00005995"/>
    </source>
</evidence>
<accession>A0A1X7DID3</accession>
<dbReference type="SUPFAM" id="SSF54373">
    <property type="entry name" value="FAD-linked reductases, C-terminal domain"/>
    <property type="match status" value="1"/>
</dbReference>
<dbReference type="InterPro" id="IPR050703">
    <property type="entry name" value="Flavin_MAO"/>
</dbReference>
<proteinExistence type="inferred from homology"/>
<gene>
    <name evidence="3" type="ORF">SAMN06295900_103214</name>
</gene>
<sequence length="383" mass="41517">MGTTSIAIVGAGLSGLYAAYLLEQQGIRNYMLLEARARTGGRIVSASFTEAPLAAEAASNDFNRFDLGAAWFWPDLQPRLDRLVTHLGLERFEQYEEGDMLVERTPHDPPLRMRGYASSPRAMRLKGGMGALIAALQRTLTPGRLVTGRNVRQVRRMERHIELDAEDAQGRFSTHRAAAVLLAIPPRLATATIEFVPALPSALWRGWTDTATWMAPHAKYVAVYDASFWRDRGLSGEARSAVGPLAEIHDASMPGGDAALFGFLGLPARTRGRLSDDELRKQCRAQLARMFGAQASHPRVEIVKDWAEDPLTATGSDRDVGPEHPAAPAAMAESGVWRHVLIGVASEWSLRFPGYVAGAIDAASTGMSALPGLASFDAIAAHR</sequence>
<dbReference type="Proteomes" id="UP000192911">
    <property type="component" value="Unassembled WGS sequence"/>
</dbReference>
<name>A0A1X7DID3_TRICW</name>
<dbReference type="InterPro" id="IPR002937">
    <property type="entry name" value="Amino_oxidase"/>
</dbReference>
<organism evidence="3 4">
    <name type="scientific">Trinickia caryophylli</name>
    <name type="common">Paraburkholderia caryophylli</name>
    <dbReference type="NCBI Taxonomy" id="28094"/>
    <lineage>
        <taxon>Bacteria</taxon>
        <taxon>Pseudomonadati</taxon>
        <taxon>Pseudomonadota</taxon>
        <taxon>Betaproteobacteria</taxon>
        <taxon>Burkholderiales</taxon>
        <taxon>Burkholderiaceae</taxon>
        <taxon>Trinickia</taxon>
    </lineage>
</organism>